<evidence type="ECO:0000313" key="3">
    <source>
        <dbReference type="Proteomes" id="UP000584374"/>
    </source>
</evidence>
<dbReference type="EMBL" id="JACHIW010000001">
    <property type="protein sequence ID" value="MBB5156064.1"/>
    <property type="molecule type" value="Genomic_DNA"/>
</dbReference>
<dbReference type="AlphaFoldDB" id="A0A840Q613"/>
<feature type="compositionally biased region" description="Basic and acidic residues" evidence="1">
    <location>
        <begin position="1"/>
        <end position="10"/>
    </location>
</feature>
<gene>
    <name evidence="2" type="ORF">BJ970_003598</name>
</gene>
<reference evidence="2 3" key="1">
    <citation type="submission" date="2020-08" db="EMBL/GenBank/DDBJ databases">
        <title>Sequencing the genomes of 1000 actinobacteria strains.</title>
        <authorList>
            <person name="Klenk H.-P."/>
        </authorList>
    </citation>
    <scope>NUCLEOTIDE SEQUENCE [LARGE SCALE GENOMIC DNA]</scope>
    <source>
        <strain evidence="2 3">DSM 45584</strain>
    </source>
</reference>
<keyword evidence="3" id="KW-1185">Reference proteome</keyword>
<protein>
    <submittedName>
        <fullName evidence="2">Uncharacterized protein</fullName>
    </submittedName>
</protein>
<proteinExistence type="predicted"/>
<comment type="caution">
    <text evidence="2">The sequence shown here is derived from an EMBL/GenBank/DDBJ whole genome shotgun (WGS) entry which is preliminary data.</text>
</comment>
<name>A0A840Q613_9PSEU</name>
<dbReference type="Proteomes" id="UP000584374">
    <property type="component" value="Unassembled WGS sequence"/>
</dbReference>
<evidence type="ECO:0000313" key="2">
    <source>
        <dbReference type="EMBL" id="MBB5156064.1"/>
    </source>
</evidence>
<sequence length="160" mass="17642">MAYGQRDPHGKGGWRARYKRPDGTYGSESGFTSKKSAKNWGEDQEALIRRNMWIDPHDGNTPFEDFASVLLDSIGPRLEPSTLAGTVDTGEVQVPSGHSPAATVGVVATDRDLQQLRGNREMGFRTARRLRRIHGVVSVRHILDDQGRKDARKPPPEPGG</sequence>
<dbReference type="RefSeq" id="WP_312864299.1">
    <property type="nucleotide sequence ID" value="NZ_JACHIW010000001.1"/>
</dbReference>
<accession>A0A840Q613</accession>
<feature type="region of interest" description="Disordered" evidence="1">
    <location>
        <begin position="1"/>
        <end position="39"/>
    </location>
</feature>
<organism evidence="2 3">
    <name type="scientific">Saccharopolyspora phatthalungensis</name>
    <dbReference type="NCBI Taxonomy" id="664693"/>
    <lineage>
        <taxon>Bacteria</taxon>
        <taxon>Bacillati</taxon>
        <taxon>Actinomycetota</taxon>
        <taxon>Actinomycetes</taxon>
        <taxon>Pseudonocardiales</taxon>
        <taxon>Pseudonocardiaceae</taxon>
        <taxon>Saccharopolyspora</taxon>
    </lineage>
</organism>
<evidence type="ECO:0000256" key="1">
    <source>
        <dbReference type="SAM" id="MobiDB-lite"/>
    </source>
</evidence>